<feature type="region of interest" description="Disordered" evidence="1">
    <location>
        <begin position="115"/>
        <end position="141"/>
    </location>
</feature>
<feature type="compositionally biased region" description="Polar residues" evidence="1">
    <location>
        <begin position="9"/>
        <end position="24"/>
    </location>
</feature>
<name>A0A139I0I1_9PEZI</name>
<feature type="region of interest" description="Disordered" evidence="1">
    <location>
        <begin position="68"/>
        <end position="103"/>
    </location>
</feature>
<evidence type="ECO:0000313" key="2">
    <source>
        <dbReference type="EMBL" id="KXT08244.1"/>
    </source>
</evidence>
<proteinExistence type="predicted"/>
<organism evidence="2 3">
    <name type="scientific">Pseudocercospora musae</name>
    <dbReference type="NCBI Taxonomy" id="113226"/>
    <lineage>
        <taxon>Eukaryota</taxon>
        <taxon>Fungi</taxon>
        <taxon>Dikarya</taxon>
        <taxon>Ascomycota</taxon>
        <taxon>Pezizomycotina</taxon>
        <taxon>Dothideomycetes</taxon>
        <taxon>Dothideomycetidae</taxon>
        <taxon>Mycosphaerellales</taxon>
        <taxon>Mycosphaerellaceae</taxon>
        <taxon>Pseudocercospora</taxon>
    </lineage>
</organism>
<sequence length="394" mass="43172">MTRFPAQVKPSTRMTSPVPQTLAEQPTAAMTKAASPVAEEPTAAMIEAPSLVEDQTTPSMIEARSPMAQQPTTATIEAPKAAAESQPEVMPGVPNPVTESEPGVVTQPANLATAAQPGVNMPSRLCSPSAMQSRPLQQSEGSAMENLVRVPQSKATLPDLIPIDAMAENRCCGLLVPPCYSACAARLSSTPTQYRPMKDKAIDALPPMVLPMNFSSHYVVTYIYPATRDCIIMDPWPKDTYHAQAKATLTKFLSTLPVSQQQWRYSWTQDRPTQPDAHSCGVRILVDAMLRSSGVSTTAQIDGDTARRVFYAAVECISKESLSEFPNILHIPPEAPGFQPKGTNLGSLKRQKQEFDEAFSTYERQLQNCQQRLVLQQNTRERIELATRKLLDVY</sequence>
<reference evidence="2 3" key="1">
    <citation type="submission" date="2015-07" db="EMBL/GenBank/DDBJ databases">
        <title>Comparative genomics of the Sigatoka disease complex on banana suggests a link between parallel evolutionary changes in Pseudocercospora fijiensis and Pseudocercospora eumusae and increased virulence on the banana host.</title>
        <authorList>
            <person name="Chang T.-C."/>
            <person name="Salvucci A."/>
            <person name="Crous P.W."/>
            <person name="Stergiopoulos I."/>
        </authorList>
    </citation>
    <scope>NUCLEOTIDE SEQUENCE [LARGE SCALE GENOMIC DNA]</scope>
    <source>
        <strain evidence="2 3">CBS 116634</strain>
    </source>
</reference>
<evidence type="ECO:0000256" key="1">
    <source>
        <dbReference type="SAM" id="MobiDB-lite"/>
    </source>
</evidence>
<keyword evidence="3" id="KW-1185">Reference proteome</keyword>
<dbReference type="InterPro" id="IPR038765">
    <property type="entry name" value="Papain-like_cys_pep_sf"/>
</dbReference>
<feature type="region of interest" description="Disordered" evidence="1">
    <location>
        <begin position="1"/>
        <end position="44"/>
    </location>
</feature>
<dbReference type="Gene3D" id="3.40.395.10">
    <property type="entry name" value="Adenoviral Proteinase, Chain A"/>
    <property type="match status" value="1"/>
</dbReference>
<gene>
    <name evidence="2" type="ORF">AC579_6498</name>
</gene>
<dbReference type="SUPFAM" id="SSF54001">
    <property type="entry name" value="Cysteine proteinases"/>
    <property type="match status" value="1"/>
</dbReference>
<dbReference type="Proteomes" id="UP000073492">
    <property type="component" value="Unassembled WGS sequence"/>
</dbReference>
<protein>
    <submittedName>
        <fullName evidence="2">Uncharacterized protein</fullName>
    </submittedName>
</protein>
<evidence type="ECO:0000313" key="3">
    <source>
        <dbReference type="Proteomes" id="UP000073492"/>
    </source>
</evidence>
<feature type="compositionally biased region" description="Polar residues" evidence="1">
    <location>
        <begin position="129"/>
        <end position="141"/>
    </location>
</feature>
<accession>A0A139I0I1</accession>
<dbReference type="AlphaFoldDB" id="A0A139I0I1"/>
<comment type="caution">
    <text evidence="2">The sequence shown here is derived from an EMBL/GenBank/DDBJ whole genome shotgun (WGS) entry which is preliminary data.</text>
</comment>
<dbReference type="EMBL" id="LFZO01000471">
    <property type="protein sequence ID" value="KXT08244.1"/>
    <property type="molecule type" value="Genomic_DNA"/>
</dbReference>